<name>A0A420EM17_9SPHN</name>
<dbReference type="OrthoDB" id="7427484at2"/>
<comment type="caution">
    <text evidence="3">The sequence shown here is derived from an EMBL/GenBank/DDBJ whole genome shotgun (WGS) entry which is preliminary data.</text>
</comment>
<dbReference type="Pfam" id="PF07811">
    <property type="entry name" value="TadE"/>
    <property type="match status" value="1"/>
</dbReference>
<dbReference type="Proteomes" id="UP000284395">
    <property type="component" value="Unassembled WGS sequence"/>
</dbReference>
<dbReference type="AlphaFoldDB" id="A0A420EM17"/>
<sequence length="169" mass="18201">MMRSFLNRLAREERGAVAIEFALWTVLFFFVVTGALDFGMFYIERSKVNKAVSAASITAFENRSEVDFAQLPDYVRALSDSSSLTVSLSCNGAEGVCTNTERTCACLTSEGTYVAKSCNAECTGSGVTANSTAGYYLTIDASRSYEPVILPKGALGSSVIEHKATVRLQ</sequence>
<protein>
    <submittedName>
        <fullName evidence="3">Pilus assembly protein</fullName>
    </submittedName>
</protein>
<keyword evidence="1" id="KW-0812">Transmembrane</keyword>
<evidence type="ECO:0000313" key="3">
    <source>
        <dbReference type="EMBL" id="RKF21723.1"/>
    </source>
</evidence>
<proteinExistence type="predicted"/>
<dbReference type="InterPro" id="IPR012495">
    <property type="entry name" value="TadE-like_dom"/>
</dbReference>
<dbReference type="RefSeq" id="WP_120324133.1">
    <property type="nucleotide sequence ID" value="NZ_RAPF01000003.1"/>
</dbReference>
<feature type="domain" description="TadE-like" evidence="2">
    <location>
        <begin position="15"/>
        <end position="55"/>
    </location>
</feature>
<accession>A0A420EM17</accession>
<evidence type="ECO:0000313" key="4">
    <source>
        <dbReference type="Proteomes" id="UP000284395"/>
    </source>
</evidence>
<feature type="transmembrane region" description="Helical" evidence="1">
    <location>
        <begin position="21"/>
        <end position="43"/>
    </location>
</feature>
<reference evidence="3 4" key="1">
    <citation type="submission" date="2018-09" db="EMBL/GenBank/DDBJ databases">
        <title>Altererythrobacter spongiae sp. nov., isolated from a marine sponge.</title>
        <authorList>
            <person name="Zhuang L."/>
            <person name="Luo L."/>
        </authorList>
    </citation>
    <scope>NUCLEOTIDE SEQUENCE [LARGE SCALE GENOMIC DNA]</scope>
    <source>
        <strain evidence="3 4">HN-Y73</strain>
    </source>
</reference>
<evidence type="ECO:0000256" key="1">
    <source>
        <dbReference type="SAM" id="Phobius"/>
    </source>
</evidence>
<dbReference type="EMBL" id="RAPF01000003">
    <property type="protein sequence ID" value="RKF21723.1"/>
    <property type="molecule type" value="Genomic_DNA"/>
</dbReference>
<keyword evidence="1" id="KW-1133">Transmembrane helix</keyword>
<keyword evidence="1" id="KW-0472">Membrane</keyword>
<keyword evidence="4" id="KW-1185">Reference proteome</keyword>
<gene>
    <name evidence="3" type="ORF">D6851_06740</name>
</gene>
<organism evidence="3 4">
    <name type="scientific">Altericroceibacterium spongiae</name>
    <dbReference type="NCBI Taxonomy" id="2320269"/>
    <lineage>
        <taxon>Bacteria</taxon>
        <taxon>Pseudomonadati</taxon>
        <taxon>Pseudomonadota</taxon>
        <taxon>Alphaproteobacteria</taxon>
        <taxon>Sphingomonadales</taxon>
        <taxon>Erythrobacteraceae</taxon>
        <taxon>Altericroceibacterium</taxon>
    </lineage>
</organism>
<evidence type="ECO:0000259" key="2">
    <source>
        <dbReference type="Pfam" id="PF07811"/>
    </source>
</evidence>